<protein>
    <submittedName>
        <fullName evidence="1">(3S)-malyl-CoA thioesterase</fullName>
    </submittedName>
</protein>
<dbReference type="Pfam" id="PF13279">
    <property type="entry name" value="4HBT_2"/>
    <property type="match status" value="1"/>
</dbReference>
<keyword evidence="2" id="KW-1185">Reference proteome</keyword>
<accession>A0A2T4ZGQ4</accession>
<dbReference type="GO" id="GO:0047617">
    <property type="term" value="F:fatty acyl-CoA hydrolase activity"/>
    <property type="evidence" value="ECO:0007669"/>
    <property type="project" value="TreeGrafter"/>
</dbReference>
<dbReference type="CDD" id="cd00586">
    <property type="entry name" value="4HBT"/>
    <property type="match status" value="1"/>
</dbReference>
<dbReference type="AlphaFoldDB" id="A0A2T4ZGQ4"/>
<dbReference type="Gene3D" id="3.10.129.10">
    <property type="entry name" value="Hotdog Thioesterase"/>
    <property type="match status" value="1"/>
</dbReference>
<gene>
    <name evidence="1" type="ORF">C8P69_102442</name>
</gene>
<evidence type="ECO:0000313" key="2">
    <source>
        <dbReference type="Proteomes" id="UP000241808"/>
    </source>
</evidence>
<dbReference type="EMBL" id="PZZL01000002">
    <property type="protein sequence ID" value="PTM61056.1"/>
    <property type="molecule type" value="Genomic_DNA"/>
</dbReference>
<dbReference type="Proteomes" id="UP000241808">
    <property type="component" value="Unassembled WGS sequence"/>
</dbReference>
<dbReference type="InterPro" id="IPR050563">
    <property type="entry name" value="4-hydroxybenzoyl-CoA_TE"/>
</dbReference>
<proteinExistence type="predicted"/>
<dbReference type="RefSeq" id="WP_245901886.1">
    <property type="nucleotide sequence ID" value="NZ_PZZL01000002.1"/>
</dbReference>
<organism evidence="1 2">
    <name type="scientific">Phreatobacter oligotrophus</name>
    <dbReference type="NCBI Taxonomy" id="1122261"/>
    <lineage>
        <taxon>Bacteria</taxon>
        <taxon>Pseudomonadati</taxon>
        <taxon>Pseudomonadota</taxon>
        <taxon>Alphaproteobacteria</taxon>
        <taxon>Hyphomicrobiales</taxon>
        <taxon>Phreatobacteraceae</taxon>
        <taxon>Phreatobacter</taxon>
    </lineage>
</organism>
<sequence>MSLFDLCPDTGLAITPPMAVRPEMIDYNGHVNVAFYVKLFDEGLDILFERIGLSRTYVETRQMSFFALEAHVRYLREISLTDRVRMRLRILDLDPKRIHYWMELVHADEGWLSATMESISIHVDMASRRPAPFPDDIMGRLTAWHAADAQKPRPEGVGQVIGIRRKA</sequence>
<evidence type="ECO:0000313" key="1">
    <source>
        <dbReference type="EMBL" id="PTM61056.1"/>
    </source>
</evidence>
<dbReference type="PANTHER" id="PTHR31793:SF2">
    <property type="entry name" value="BLR1345 PROTEIN"/>
    <property type="match status" value="1"/>
</dbReference>
<dbReference type="PANTHER" id="PTHR31793">
    <property type="entry name" value="4-HYDROXYBENZOYL-COA THIOESTERASE FAMILY MEMBER"/>
    <property type="match status" value="1"/>
</dbReference>
<comment type="caution">
    <text evidence="1">The sequence shown here is derived from an EMBL/GenBank/DDBJ whole genome shotgun (WGS) entry which is preliminary data.</text>
</comment>
<dbReference type="SUPFAM" id="SSF54637">
    <property type="entry name" value="Thioesterase/thiol ester dehydrase-isomerase"/>
    <property type="match status" value="1"/>
</dbReference>
<reference evidence="1 2" key="1">
    <citation type="submission" date="2018-04" db="EMBL/GenBank/DDBJ databases">
        <title>Genomic Encyclopedia of Archaeal and Bacterial Type Strains, Phase II (KMG-II): from individual species to whole genera.</title>
        <authorList>
            <person name="Goeker M."/>
        </authorList>
    </citation>
    <scope>NUCLEOTIDE SEQUENCE [LARGE SCALE GENOMIC DNA]</scope>
    <source>
        <strain evidence="1 2">DSM 25521</strain>
    </source>
</reference>
<name>A0A2T4ZGQ4_9HYPH</name>
<dbReference type="InterPro" id="IPR029069">
    <property type="entry name" value="HotDog_dom_sf"/>
</dbReference>